<organism evidence="3 4">
    <name type="scientific">Corynebacterium pseudodiphtheriticum</name>
    <dbReference type="NCBI Taxonomy" id="37637"/>
    <lineage>
        <taxon>Bacteria</taxon>
        <taxon>Bacillati</taxon>
        <taxon>Actinomycetota</taxon>
        <taxon>Actinomycetes</taxon>
        <taxon>Mycobacteriales</taxon>
        <taxon>Corynebacteriaceae</taxon>
        <taxon>Corynebacterium</taxon>
    </lineage>
</organism>
<dbReference type="CDD" id="cd12797">
    <property type="entry name" value="M23_peptidase"/>
    <property type="match status" value="1"/>
</dbReference>
<dbReference type="Pfam" id="PF01551">
    <property type="entry name" value="Peptidase_M23"/>
    <property type="match status" value="1"/>
</dbReference>
<comment type="caution">
    <text evidence="3">The sequence shown here is derived from an EMBL/GenBank/DDBJ whole genome shotgun (WGS) entry which is preliminary data.</text>
</comment>
<dbReference type="RefSeq" id="WP_284588827.1">
    <property type="nucleotide sequence ID" value="NZ_JASNUC010000004.1"/>
</dbReference>
<protein>
    <submittedName>
        <fullName evidence="3">M23 family metallopeptidase</fullName>
        <ecNumber evidence="3">3.4.-.-</ecNumber>
    </submittedName>
</protein>
<dbReference type="PANTHER" id="PTHR21666">
    <property type="entry name" value="PEPTIDASE-RELATED"/>
    <property type="match status" value="1"/>
</dbReference>
<evidence type="ECO:0000256" key="1">
    <source>
        <dbReference type="ARBA" id="ARBA00022729"/>
    </source>
</evidence>
<accession>A0AAP4BTZ1</accession>
<proteinExistence type="predicted"/>
<reference evidence="3" key="1">
    <citation type="submission" date="2023-05" db="EMBL/GenBank/DDBJ databases">
        <title>Metabolic capabilities are highly conserved among human nasal-associated Corynebacterium species in pangenomic analyses.</title>
        <authorList>
            <person name="Tran T.H."/>
            <person name="Roberts A.Q."/>
            <person name="Escapa I.F."/>
            <person name="Gao W."/>
            <person name="Conlan S."/>
            <person name="Kong H."/>
            <person name="Segre J.A."/>
            <person name="Kelly M.S."/>
            <person name="Lemon K.P."/>
        </authorList>
    </citation>
    <scope>NUCLEOTIDE SEQUENCE</scope>
    <source>
        <strain evidence="3">KPL2773</strain>
    </source>
</reference>
<sequence>MKSVHYLALPTVRQHDETTGWIALPRKLSSIACVLALAVFTAIPHALAVDQLSLDDRSANSEAFSGVYVDPGTRTATPSPVLRGFDPPEKDWLPGHRGVDLDVAIGAPVASAGAGIVHFAGNVAGTPTVSINHAGGLRTTYQPVFPRVKAGDHVTVGEIIGTLASPTDGTPGLHWGARTGPKTYINPLDLLGEAIIRLKPWN</sequence>
<dbReference type="InterPro" id="IPR016047">
    <property type="entry name" value="M23ase_b-sheet_dom"/>
</dbReference>
<dbReference type="SUPFAM" id="SSF51261">
    <property type="entry name" value="Duplicated hybrid motif"/>
    <property type="match status" value="1"/>
</dbReference>
<dbReference type="EMBL" id="JASNVH010000005">
    <property type="protein sequence ID" value="MDK4306696.1"/>
    <property type="molecule type" value="Genomic_DNA"/>
</dbReference>
<dbReference type="PANTHER" id="PTHR21666:SF289">
    <property type="entry name" value="L-ALA--D-GLU ENDOPEPTIDASE"/>
    <property type="match status" value="1"/>
</dbReference>
<evidence type="ECO:0000313" key="3">
    <source>
        <dbReference type="EMBL" id="MDK4306696.1"/>
    </source>
</evidence>
<feature type="domain" description="M23ase beta-sheet core" evidence="2">
    <location>
        <begin position="95"/>
        <end position="186"/>
    </location>
</feature>
<name>A0AAP4BTZ1_9CORY</name>
<dbReference type="InterPro" id="IPR011055">
    <property type="entry name" value="Dup_hybrid_motif"/>
</dbReference>
<dbReference type="Gene3D" id="2.70.70.10">
    <property type="entry name" value="Glucose Permease (Domain IIA)"/>
    <property type="match status" value="1"/>
</dbReference>
<dbReference type="EC" id="3.4.-.-" evidence="3"/>
<gene>
    <name evidence="3" type="ORF">QPX42_03905</name>
</gene>
<dbReference type="GO" id="GO:0004222">
    <property type="term" value="F:metalloendopeptidase activity"/>
    <property type="evidence" value="ECO:0007669"/>
    <property type="project" value="TreeGrafter"/>
</dbReference>
<evidence type="ECO:0000259" key="2">
    <source>
        <dbReference type="Pfam" id="PF01551"/>
    </source>
</evidence>
<dbReference type="AlphaFoldDB" id="A0AAP4BTZ1"/>
<dbReference type="Proteomes" id="UP001224412">
    <property type="component" value="Unassembled WGS sequence"/>
</dbReference>
<keyword evidence="3" id="KW-0378">Hydrolase</keyword>
<keyword evidence="1" id="KW-0732">Signal</keyword>
<dbReference type="InterPro" id="IPR050570">
    <property type="entry name" value="Cell_wall_metabolism_enzyme"/>
</dbReference>
<evidence type="ECO:0000313" key="4">
    <source>
        <dbReference type="Proteomes" id="UP001224412"/>
    </source>
</evidence>